<evidence type="ECO:0000313" key="1">
    <source>
        <dbReference type="EMBL" id="EEN64357.1"/>
    </source>
</evidence>
<dbReference type="EMBL" id="GG666487">
    <property type="protein sequence ID" value="EEN64357.1"/>
    <property type="molecule type" value="Genomic_DNA"/>
</dbReference>
<gene>
    <name evidence="1" type="ORF">BRAFLDRAFT_91302</name>
</gene>
<reference evidence="1" key="1">
    <citation type="journal article" date="2008" name="Nature">
        <title>The amphioxus genome and the evolution of the chordate karyotype.</title>
        <authorList>
            <consortium name="US DOE Joint Genome Institute (JGI-PGF)"/>
            <person name="Putnam N.H."/>
            <person name="Butts T."/>
            <person name="Ferrier D.E.K."/>
            <person name="Furlong R.F."/>
            <person name="Hellsten U."/>
            <person name="Kawashima T."/>
            <person name="Robinson-Rechavi M."/>
            <person name="Shoguchi E."/>
            <person name="Terry A."/>
            <person name="Yu J.-K."/>
            <person name="Benito-Gutierrez E.L."/>
            <person name="Dubchak I."/>
            <person name="Garcia-Fernandez J."/>
            <person name="Gibson-Brown J.J."/>
            <person name="Grigoriev I.V."/>
            <person name="Horton A.C."/>
            <person name="de Jong P.J."/>
            <person name="Jurka J."/>
            <person name="Kapitonov V.V."/>
            <person name="Kohara Y."/>
            <person name="Kuroki Y."/>
            <person name="Lindquist E."/>
            <person name="Lucas S."/>
            <person name="Osoegawa K."/>
            <person name="Pennacchio L.A."/>
            <person name="Salamov A.A."/>
            <person name="Satou Y."/>
            <person name="Sauka-Spengler T."/>
            <person name="Schmutz J."/>
            <person name="Shin-I T."/>
            <person name="Toyoda A."/>
            <person name="Bronner-Fraser M."/>
            <person name="Fujiyama A."/>
            <person name="Holland L.Z."/>
            <person name="Holland P.W.H."/>
            <person name="Satoh N."/>
            <person name="Rokhsar D.S."/>
        </authorList>
    </citation>
    <scope>NUCLEOTIDE SEQUENCE [LARGE SCALE GENOMIC DNA]</scope>
    <source>
        <strain evidence="1">S238N-H82</strain>
        <tissue evidence="1">Testes</tissue>
    </source>
</reference>
<accession>C3Y5W0</accession>
<dbReference type="AlphaFoldDB" id="C3Y5W0"/>
<organism>
    <name type="scientific">Branchiostoma floridae</name>
    <name type="common">Florida lancelet</name>
    <name type="synonym">Amphioxus</name>
    <dbReference type="NCBI Taxonomy" id="7739"/>
    <lineage>
        <taxon>Eukaryota</taxon>
        <taxon>Metazoa</taxon>
        <taxon>Chordata</taxon>
        <taxon>Cephalochordata</taxon>
        <taxon>Leptocardii</taxon>
        <taxon>Amphioxiformes</taxon>
        <taxon>Branchiostomatidae</taxon>
        <taxon>Branchiostoma</taxon>
    </lineage>
</organism>
<sequence length="147" mass="16213">MAYVPSRGERKMPKWADSSRGNFSCKPCHTPCTCKFSTSECLNLVTEESPFIQDIMATVSYAFRSSHAMSLGDRPVPSGWVRETHLFFMSTCDAGTHLMEPTDPLVPKIVCVWAMFGDFRLTARQGHKSNNVPMTGTLHSAPGTPAP</sequence>
<proteinExistence type="predicted"/>
<dbReference type="InParanoid" id="C3Y5W0"/>
<name>C3Y5W0_BRAFL</name>
<protein>
    <submittedName>
        <fullName evidence="1">Uncharacterized protein</fullName>
    </submittedName>
</protein>